<dbReference type="STRING" id="3068.D8TV82"/>
<organism evidence="3">
    <name type="scientific">Volvox carteri f. nagariensis</name>
    <dbReference type="NCBI Taxonomy" id="3068"/>
    <lineage>
        <taxon>Eukaryota</taxon>
        <taxon>Viridiplantae</taxon>
        <taxon>Chlorophyta</taxon>
        <taxon>core chlorophytes</taxon>
        <taxon>Chlorophyceae</taxon>
        <taxon>CS clade</taxon>
        <taxon>Chlamydomonadales</taxon>
        <taxon>Volvocaceae</taxon>
        <taxon>Volvox</taxon>
    </lineage>
</organism>
<dbReference type="OrthoDB" id="276721at2759"/>
<evidence type="ECO:0000313" key="2">
    <source>
        <dbReference type="EMBL" id="EFJ48658.1"/>
    </source>
</evidence>
<dbReference type="Proteomes" id="UP000001058">
    <property type="component" value="Unassembled WGS sequence"/>
</dbReference>
<dbReference type="RefSeq" id="XP_002950457.1">
    <property type="nucleotide sequence ID" value="XM_002950411.1"/>
</dbReference>
<dbReference type="InterPro" id="IPR036291">
    <property type="entry name" value="NAD(P)-bd_dom_sf"/>
</dbReference>
<dbReference type="PANTHER" id="PTHR12126">
    <property type="entry name" value="NADH-UBIQUINONE OXIDOREDUCTASE 39 KDA SUBUNIT-RELATED"/>
    <property type="match status" value="1"/>
</dbReference>
<dbReference type="AlphaFoldDB" id="D8TV82"/>
<dbReference type="InterPro" id="IPR051207">
    <property type="entry name" value="ComplexI_NDUFA9_subunit"/>
</dbReference>
<protein>
    <recommendedName>
        <fullName evidence="1">NAD(P)-binding domain-containing protein</fullName>
    </recommendedName>
</protein>
<keyword evidence="3" id="KW-1185">Reference proteome</keyword>
<name>D8TV82_VOLCA</name>
<feature type="non-terminal residue" evidence="2">
    <location>
        <position position="1"/>
    </location>
</feature>
<sequence length="234" mass="24554">KLLVFGGRGFVGSNVCKEAVGTGLSVLGVSRSGTPPLVREPWVDAVEWVRGNALEPQTFARHLEGADAVVSCIGGFGTNEEMLKVNGAANVSLIEAARAAGVKRFVFISAHIPNIPLIDAVLGGYIRGKQAAEESLRIQFPSTGVVLRPGVIYGDRVVSSNLTVPLGLAFRPLEMMIERLGVKQAKQLSGVPLVGAAFVPPVNVETVARVAVRAATDPSVPPGVIDVWELAGKE</sequence>
<dbReference type="eggNOG" id="KOG4288">
    <property type="taxonomic scope" value="Eukaryota"/>
</dbReference>
<reference evidence="2 3" key="1">
    <citation type="journal article" date="2010" name="Science">
        <title>Genomic analysis of organismal complexity in the multicellular green alga Volvox carteri.</title>
        <authorList>
            <person name="Prochnik S.E."/>
            <person name="Umen J."/>
            <person name="Nedelcu A.M."/>
            <person name="Hallmann A."/>
            <person name="Miller S.M."/>
            <person name="Nishii I."/>
            <person name="Ferris P."/>
            <person name="Kuo A."/>
            <person name="Mitros T."/>
            <person name="Fritz-Laylin L.K."/>
            <person name="Hellsten U."/>
            <person name="Chapman J."/>
            <person name="Simakov O."/>
            <person name="Rensing S.A."/>
            <person name="Terry A."/>
            <person name="Pangilinan J."/>
            <person name="Kapitonov V."/>
            <person name="Jurka J."/>
            <person name="Salamov A."/>
            <person name="Shapiro H."/>
            <person name="Schmutz J."/>
            <person name="Grimwood J."/>
            <person name="Lindquist E."/>
            <person name="Lucas S."/>
            <person name="Grigoriev I.V."/>
            <person name="Schmitt R."/>
            <person name="Kirk D."/>
            <person name="Rokhsar D.S."/>
        </authorList>
    </citation>
    <scope>NUCLEOTIDE SEQUENCE [LARGE SCALE GENOMIC DNA]</scope>
    <source>
        <strain evidence="3">f. Nagariensis / Eve</strain>
    </source>
</reference>
<accession>D8TV82</accession>
<dbReference type="Pfam" id="PF13460">
    <property type="entry name" value="NAD_binding_10"/>
    <property type="match status" value="1"/>
</dbReference>
<dbReference type="KEGG" id="vcn:VOLCADRAFT_60325"/>
<dbReference type="Gene3D" id="3.40.50.720">
    <property type="entry name" value="NAD(P)-binding Rossmann-like Domain"/>
    <property type="match status" value="1"/>
</dbReference>
<dbReference type="GO" id="GO:0044877">
    <property type="term" value="F:protein-containing complex binding"/>
    <property type="evidence" value="ECO:0007669"/>
    <property type="project" value="TreeGrafter"/>
</dbReference>
<dbReference type="EMBL" id="GL378339">
    <property type="protein sequence ID" value="EFJ48658.1"/>
    <property type="molecule type" value="Genomic_DNA"/>
</dbReference>
<dbReference type="SUPFAM" id="SSF51735">
    <property type="entry name" value="NAD(P)-binding Rossmann-fold domains"/>
    <property type="match status" value="1"/>
</dbReference>
<feature type="domain" description="NAD(P)-binding" evidence="1">
    <location>
        <begin position="6"/>
        <end position="150"/>
    </location>
</feature>
<dbReference type="InParanoid" id="D8TV82"/>
<dbReference type="FunCoup" id="D8TV82">
    <property type="interactions" value="356"/>
</dbReference>
<gene>
    <name evidence="2" type="ORF">VOLCADRAFT_60325</name>
</gene>
<evidence type="ECO:0000259" key="1">
    <source>
        <dbReference type="Pfam" id="PF13460"/>
    </source>
</evidence>
<dbReference type="GO" id="GO:0005739">
    <property type="term" value="C:mitochondrion"/>
    <property type="evidence" value="ECO:0007669"/>
    <property type="project" value="TreeGrafter"/>
</dbReference>
<dbReference type="InterPro" id="IPR016040">
    <property type="entry name" value="NAD(P)-bd_dom"/>
</dbReference>
<dbReference type="GeneID" id="9617500"/>
<dbReference type="PANTHER" id="PTHR12126:SF16">
    <property type="entry name" value="MIOREX COMPLEX COMPONENT 2"/>
    <property type="match status" value="1"/>
</dbReference>
<proteinExistence type="predicted"/>
<evidence type="ECO:0000313" key="3">
    <source>
        <dbReference type="Proteomes" id="UP000001058"/>
    </source>
</evidence>